<protein>
    <submittedName>
        <fullName evidence="1 3">Uncharacterized protein</fullName>
    </submittedName>
</protein>
<evidence type="ECO:0000313" key="3">
    <source>
        <dbReference type="WBParaSite" id="SSLN_0001410301-mRNA-1"/>
    </source>
</evidence>
<sequence>MAQRPIDVLPSVSSNPCRETILPEKRAQLSVVPRTLADRRVSNLDLHLQAVNSSHIRIFGLHRSLSWIFVIADVPRIILGSHFLAEFDLLFICRHFQLLDRTTGLSVRGFTPFITLCNLSVTDTDIRCPYRELLLQHPNTNNHQFPSGKFQHDVMLHIRATSPPGFARPRRLAPARPSVAKAAFENMLQVSVIQPSMSPSASSLQMEPKATSRDWWSCGGYRALNNLTIHDRYPVPHLQDFAGSFLVKRFSQRFTWQKKITSHAEGMWMIKSSGDSGPKCRGIVTLTIDNGDEITAINNSSMDRRAIIPSTTIPGKDHEDCQI</sequence>
<dbReference type="AlphaFoldDB" id="A0A183TAU0"/>
<dbReference type="STRING" id="70667.A0A183TAU0"/>
<keyword evidence="2" id="KW-1185">Reference proteome</keyword>
<dbReference type="Proteomes" id="UP000275846">
    <property type="component" value="Unassembled WGS sequence"/>
</dbReference>
<dbReference type="OrthoDB" id="10064107at2759"/>
<accession>A0A183TAU0</accession>
<organism evidence="3">
    <name type="scientific">Schistocephalus solidus</name>
    <name type="common">Tapeworm</name>
    <dbReference type="NCBI Taxonomy" id="70667"/>
    <lineage>
        <taxon>Eukaryota</taxon>
        <taxon>Metazoa</taxon>
        <taxon>Spiralia</taxon>
        <taxon>Lophotrochozoa</taxon>
        <taxon>Platyhelminthes</taxon>
        <taxon>Cestoda</taxon>
        <taxon>Eucestoda</taxon>
        <taxon>Diphyllobothriidea</taxon>
        <taxon>Diphyllobothriidae</taxon>
        <taxon>Schistocephalus</taxon>
    </lineage>
</organism>
<evidence type="ECO:0000313" key="2">
    <source>
        <dbReference type="Proteomes" id="UP000275846"/>
    </source>
</evidence>
<dbReference type="EMBL" id="UYSU01038204">
    <property type="protein sequence ID" value="VDL99973.1"/>
    <property type="molecule type" value="Genomic_DNA"/>
</dbReference>
<proteinExistence type="predicted"/>
<name>A0A183TAU0_SCHSO</name>
<reference evidence="1 2" key="2">
    <citation type="submission" date="2018-11" db="EMBL/GenBank/DDBJ databases">
        <authorList>
            <consortium name="Pathogen Informatics"/>
        </authorList>
    </citation>
    <scope>NUCLEOTIDE SEQUENCE [LARGE SCALE GENOMIC DNA]</scope>
    <source>
        <strain evidence="1 2">NST_G2</strain>
    </source>
</reference>
<gene>
    <name evidence="1" type="ORF">SSLN_LOCUS13588</name>
</gene>
<dbReference type="Gene3D" id="3.10.10.10">
    <property type="entry name" value="HIV Type 1 Reverse Transcriptase, subunit A, domain 1"/>
    <property type="match status" value="1"/>
</dbReference>
<evidence type="ECO:0000313" key="1">
    <source>
        <dbReference type="EMBL" id="VDL99973.1"/>
    </source>
</evidence>
<dbReference type="WBParaSite" id="SSLN_0001410301-mRNA-1">
    <property type="protein sequence ID" value="SSLN_0001410301-mRNA-1"/>
    <property type="gene ID" value="SSLN_0001410301"/>
</dbReference>
<reference evidence="3" key="1">
    <citation type="submission" date="2016-06" db="UniProtKB">
        <authorList>
            <consortium name="WormBaseParasite"/>
        </authorList>
    </citation>
    <scope>IDENTIFICATION</scope>
</reference>
<dbReference type="SUPFAM" id="SSF56672">
    <property type="entry name" value="DNA/RNA polymerases"/>
    <property type="match status" value="1"/>
</dbReference>
<dbReference type="InterPro" id="IPR043502">
    <property type="entry name" value="DNA/RNA_pol_sf"/>
</dbReference>